<name>A0ABT8CXG2_9FLAO</name>
<feature type="non-terminal residue" evidence="1">
    <location>
        <position position="1"/>
    </location>
</feature>
<evidence type="ECO:0000313" key="1">
    <source>
        <dbReference type="EMBL" id="MDN3709243.1"/>
    </source>
</evidence>
<dbReference type="Proteomes" id="UP001242368">
    <property type="component" value="Unassembled WGS sequence"/>
</dbReference>
<protein>
    <submittedName>
        <fullName evidence="1">Uncharacterized protein</fullName>
    </submittedName>
</protein>
<dbReference type="RefSeq" id="WP_290364982.1">
    <property type="nucleotide sequence ID" value="NZ_JAUFQU010000024.1"/>
</dbReference>
<accession>A0ABT8CXG2</accession>
<sequence length="81" mass="9834">IHLQYLDKETFEYKVFYRTQEKLAGRLLPDCIQIHQVRFLMFPDRMLQKYILNAMVMKSRILIIQQPLLLQSDAILLRILR</sequence>
<gene>
    <name evidence="1" type="ORF">QW060_19660</name>
</gene>
<evidence type="ECO:0000313" key="2">
    <source>
        <dbReference type="Proteomes" id="UP001242368"/>
    </source>
</evidence>
<keyword evidence="2" id="KW-1185">Reference proteome</keyword>
<comment type="caution">
    <text evidence="1">The sequence shown here is derived from an EMBL/GenBank/DDBJ whole genome shotgun (WGS) entry which is preliminary data.</text>
</comment>
<reference evidence="2" key="1">
    <citation type="journal article" date="2019" name="Int. J. Syst. Evol. Microbiol.">
        <title>The Global Catalogue of Microorganisms (GCM) 10K type strain sequencing project: providing services to taxonomists for standard genome sequencing and annotation.</title>
        <authorList>
            <consortium name="The Broad Institute Genomics Platform"/>
            <consortium name="The Broad Institute Genome Sequencing Center for Infectious Disease"/>
            <person name="Wu L."/>
            <person name="Ma J."/>
        </authorList>
    </citation>
    <scope>NUCLEOTIDE SEQUENCE [LARGE SCALE GENOMIC DNA]</scope>
    <source>
        <strain evidence="2">CECT 7184</strain>
    </source>
</reference>
<proteinExistence type="predicted"/>
<organism evidence="1 2">
    <name type="scientific">Paenimyroides ceti</name>
    <dbReference type="NCBI Taxonomy" id="395087"/>
    <lineage>
        <taxon>Bacteria</taxon>
        <taxon>Pseudomonadati</taxon>
        <taxon>Bacteroidota</taxon>
        <taxon>Flavobacteriia</taxon>
        <taxon>Flavobacteriales</taxon>
        <taxon>Flavobacteriaceae</taxon>
        <taxon>Paenimyroides</taxon>
    </lineage>
</organism>
<dbReference type="EMBL" id="JAUFQU010000024">
    <property type="protein sequence ID" value="MDN3709243.1"/>
    <property type="molecule type" value="Genomic_DNA"/>
</dbReference>